<dbReference type="AlphaFoldDB" id="A0A380BWQ6"/>
<feature type="transmembrane region" description="Helical" evidence="1">
    <location>
        <begin position="12"/>
        <end position="32"/>
    </location>
</feature>
<proteinExistence type="predicted"/>
<sequence>MKVRNNEQGSTLLIVLMLIVVFSILGVGLLSMNISASKQFNKKEEQVQARHLAEMGLLHYKSEIKDQLTAYTFQKDDHETTEDALKRSQLELCEMLDLEIEYPLHNSKEYIAQAIPDGNCEKNSEGKMKLKLSSQGKSNETLKRITATATFIPPTVIEIDDIPAKPNIPGEPLPDLPDYSEGDVEVTGPIFTKKETQHFKGSLVINHAAKDPTFRVDGGNGYNLTVDKDFYIGGDLDSQNHACILVRGNLTIQGESYLGNKTVVIVYGNAYFKIKPELQNENAQIYVAGNTFLGSPAEKTTEYKSIPIFKECKEPDDFKEPYEPERALYQWKLEDELNPIYE</sequence>
<evidence type="ECO:0000313" key="2">
    <source>
        <dbReference type="EMBL" id="SUJ07890.1"/>
    </source>
</evidence>
<name>A0A380BWQ6_SPOPA</name>
<evidence type="ECO:0000256" key="1">
    <source>
        <dbReference type="SAM" id="Phobius"/>
    </source>
</evidence>
<reference evidence="2 3" key="1">
    <citation type="submission" date="2018-06" db="EMBL/GenBank/DDBJ databases">
        <authorList>
            <consortium name="Pathogen Informatics"/>
            <person name="Doyle S."/>
        </authorList>
    </citation>
    <scope>NUCLEOTIDE SEQUENCE [LARGE SCALE GENOMIC DNA]</scope>
    <source>
        <strain evidence="3">ATCC 11859 / DSM 33 / NCIB 8841 / NCTC 4822</strain>
    </source>
</reference>
<gene>
    <name evidence="2" type="ORF">NCTC4822_01835</name>
</gene>
<dbReference type="Proteomes" id="UP000254519">
    <property type="component" value="Unassembled WGS sequence"/>
</dbReference>
<protein>
    <submittedName>
        <fullName evidence="2">Tfp pilus assembly protein PilX</fullName>
    </submittedName>
</protein>
<organism evidence="2 3">
    <name type="scientific">Sporosarcina pasteurii</name>
    <name type="common">Bacillus pasteurii</name>
    <dbReference type="NCBI Taxonomy" id="1474"/>
    <lineage>
        <taxon>Bacteria</taxon>
        <taxon>Bacillati</taxon>
        <taxon>Bacillota</taxon>
        <taxon>Bacilli</taxon>
        <taxon>Bacillales</taxon>
        <taxon>Caryophanaceae</taxon>
        <taxon>Sporosarcina</taxon>
    </lineage>
</organism>
<keyword evidence="1" id="KW-1133">Transmembrane helix</keyword>
<dbReference type="RefSeq" id="WP_115361522.1">
    <property type="nucleotide sequence ID" value="NZ_CP038012.1"/>
</dbReference>
<keyword evidence="3" id="KW-1185">Reference proteome</keyword>
<keyword evidence="1" id="KW-0472">Membrane</keyword>
<evidence type="ECO:0000313" key="3">
    <source>
        <dbReference type="Proteomes" id="UP000254519"/>
    </source>
</evidence>
<dbReference type="OrthoDB" id="2440656at2"/>
<keyword evidence="1" id="KW-0812">Transmembrane</keyword>
<accession>A0A380BWQ6</accession>
<dbReference type="EMBL" id="UGYZ01000002">
    <property type="protein sequence ID" value="SUJ07890.1"/>
    <property type="molecule type" value="Genomic_DNA"/>
</dbReference>